<dbReference type="FunFam" id="3.30.70.240:FF:000002">
    <property type="entry name" value="GTP-binding protein TypA"/>
    <property type="match status" value="1"/>
</dbReference>
<evidence type="ECO:0000256" key="2">
    <source>
        <dbReference type="ARBA" id="ARBA00023134"/>
    </source>
</evidence>
<dbReference type="EMBL" id="VLLC01000011">
    <property type="protein sequence ID" value="TWI72244.1"/>
    <property type="molecule type" value="Genomic_DNA"/>
</dbReference>
<dbReference type="GO" id="GO:1990904">
    <property type="term" value="C:ribonucleoprotein complex"/>
    <property type="evidence" value="ECO:0007669"/>
    <property type="project" value="TreeGrafter"/>
</dbReference>
<dbReference type="InterPro" id="IPR000640">
    <property type="entry name" value="EFG_V-like"/>
</dbReference>
<keyword evidence="2 3" id="KW-0342">GTP-binding</keyword>
<accession>A0A562RUQ6</accession>
<dbReference type="InterPro" id="IPR005225">
    <property type="entry name" value="Small_GTP-bd"/>
</dbReference>
<keyword evidence="3" id="KW-0378">Hydrolase</keyword>
<dbReference type="GO" id="GO:0005525">
    <property type="term" value="F:GTP binding"/>
    <property type="evidence" value="ECO:0007669"/>
    <property type="project" value="UniProtKB-UniRule"/>
</dbReference>
<dbReference type="FunFam" id="2.40.50.250:FF:000001">
    <property type="entry name" value="GTP-binding protein TypA"/>
    <property type="match status" value="1"/>
</dbReference>
<evidence type="ECO:0000256" key="3">
    <source>
        <dbReference type="HAMAP-Rule" id="MF_00849"/>
    </source>
</evidence>
<dbReference type="Gene3D" id="3.30.70.240">
    <property type="match status" value="1"/>
</dbReference>
<dbReference type="EC" id="3.6.5.-" evidence="3"/>
<evidence type="ECO:0000256" key="4">
    <source>
        <dbReference type="SAM" id="Phobius"/>
    </source>
</evidence>
<organism evidence="6 7">
    <name type="scientific">Desulfobotulus alkaliphilus</name>
    <dbReference type="NCBI Taxonomy" id="622671"/>
    <lineage>
        <taxon>Bacteria</taxon>
        <taxon>Pseudomonadati</taxon>
        <taxon>Thermodesulfobacteriota</taxon>
        <taxon>Desulfobacteria</taxon>
        <taxon>Desulfobacterales</taxon>
        <taxon>Desulfobacteraceae</taxon>
        <taxon>Desulfobotulus</taxon>
    </lineage>
</organism>
<comment type="function">
    <text evidence="3">A 50S ribosomal subunit assembly protein with GTPase activity, required for 50S subunit assembly at low temperatures, may also play a role in translation. Binds GTP and analogs. Binds the 70S ribosome between the 30S and 50S subunits, in a similar position as ribosome-bound EF-G; it contacts a number of ribosomal proteins, both rRNAs and the A-site tRNA.</text>
</comment>
<sequence length="676" mass="76036">MAPNQFMAIRADRQKSIMDKKRIHDKIINCQFHIFSVISSGFAVIRLFFTVFYTFNTRPGGEAFRNPMSFESLNLRNIAIIAHVDHGKTTLVDTMFRQSGVFRPDQEVAERIMDSMDIERERGITIAAKNCSVRYKTIKINILDTPGHADFGAEVERALSMVDGAILLVDAAEGPLPQTRFVLKKTFEAEIPVIVVINKVDRQDARPQEVLNEIYDLFIDLEATEAQIEFPCLYAIGRDGVAGPEPDQLGEDLTLLFETILDRIPPPKVNPEGPFSMLISDIGYSDYLGRLSIGRIQSGSLKNRMPFIRASADKSLLPFRLSTIQVYEGTQLVKTEEASAGEIVVLSGNEDVEIGDTLTIADNPLIQPRIRVDEPTVAMRFTTNNSPLAGKEGKLVQSRKIRERLQRETLRNVAIQIEDTDDKETFLVKGRGEFQMAILIETMRREGFELCVGRPEVIFREENGVRTEPMEDVYIDCDETFMGVVTEKMSIRKGRMESLVNNGSGRVRMHFKAPSRALIGYRDEFLTDTRGTGILNALFSGYEPYRGDFPSRFSGSLVSDRSGTAIPYALFNLEPRGELIVTPGTPVYKGMIIGAHAKNNDLDVNPCKEKKLTNMRASGKDDNVLLKPVKPMSLEAALQFIAEDELVEVTPLSIRLRKTYLDIHERQRQKKQKENG</sequence>
<dbReference type="GO" id="GO:0019843">
    <property type="term" value="F:rRNA binding"/>
    <property type="evidence" value="ECO:0007669"/>
    <property type="project" value="UniProtKB-KW"/>
</dbReference>
<feature type="domain" description="Tr-type G" evidence="5">
    <location>
        <begin position="73"/>
        <end position="268"/>
    </location>
</feature>
<feature type="transmembrane region" description="Helical" evidence="4">
    <location>
        <begin position="32"/>
        <end position="55"/>
    </location>
</feature>
<comment type="subunit">
    <text evidence="3">Monomer.</text>
</comment>
<keyword evidence="3" id="KW-0694">RNA-binding</keyword>
<keyword evidence="3" id="KW-0820">tRNA-binding</keyword>
<reference evidence="6 7" key="1">
    <citation type="submission" date="2019-07" db="EMBL/GenBank/DDBJ databases">
        <title>Genome sequencing of 100 strains of the haloalkaliphilic chemolithoautotrophic sulfur-oxidizing bacterium Thioalkalivibrio.</title>
        <authorList>
            <person name="Muyzer G."/>
        </authorList>
    </citation>
    <scope>NUCLEOTIDE SEQUENCE [LARGE SCALE GENOMIC DNA]</scope>
    <source>
        <strain evidence="6 7">ASO4-4</strain>
    </source>
</reference>
<dbReference type="Pfam" id="PF22042">
    <property type="entry name" value="EF-G_D2"/>
    <property type="match status" value="1"/>
</dbReference>
<dbReference type="InterPro" id="IPR048876">
    <property type="entry name" value="BipA_C"/>
</dbReference>
<dbReference type="InterPro" id="IPR000795">
    <property type="entry name" value="T_Tr_GTP-bd_dom"/>
</dbReference>
<dbReference type="CDD" id="cd03710">
    <property type="entry name" value="BipA_TypA_C"/>
    <property type="match status" value="1"/>
</dbReference>
<dbReference type="GO" id="GO:0000049">
    <property type="term" value="F:tRNA binding"/>
    <property type="evidence" value="ECO:0007669"/>
    <property type="project" value="UniProtKB-KW"/>
</dbReference>
<dbReference type="InterPro" id="IPR047041">
    <property type="entry name" value="BipA_GTP-bd_dom"/>
</dbReference>
<dbReference type="Proteomes" id="UP000318307">
    <property type="component" value="Unassembled WGS sequence"/>
</dbReference>
<dbReference type="InterPro" id="IPR047042">
    <property type="entry name" value="BipA_II"/>
</dbReference>
<dbReference type="HAMAP" id="MF_00849">
    <property type="entry name" value="BipA"/>
    <property type="match status" value="1"/>
</dbReference>
<dbReference type="Pfam" id="PF00009">
    <property type="entry name" value="GTP_EFTU"/>
    <property type="match status" value="1"/>
</dbReference>
<dbReference type="SUPFAM" id="SSF50447">
    <property type="entry name" value="Translation proteins"/>
    <property type="match status" value="1"/>
</dbReference>
<evidence type="ECO:0000259" key="5">
    <source>
        <dbReference type="PROSITE" id="PS51722"/>
    </source>
</evidence>
<dbReference type="Gene3D" id="3.30.70.870">
    <property type="entry name" value="Elongation Factor G (Translational Gtpase), domain 3"/>
    <property type="match status" value="1"/>
</dbReference>
<evidence type="ECO:0000313" key="7">
    <source>
        <dbReference type="Proteomes" id="UP000318307"/>
    </source>
</evidence>
<dbReference type="InterPro" id="IPR035651">
    <property type="entry name" value="BipA_V"/>
</dbReference>
<dbReference type="PROSITE" id="PS00301">
    <property type="entry name" value="G_TR_1"/>
    <property type="match status" value="1"/>
</dbReference>
<dbReference type="GO" id="GO:0043022">
    <property type="term" value="F:ribosome binding"/>
    <property type="evidence" value="ECO:0007669"/>
    <property type="project" value="UniProtKB-UniRule"/>
</dbReference>
<dbReference type="PROSITE" id="PS51722">
    <property type="entry name" value="G_TR_2"/>
    <property type="match status" value="1"/>
</dbReference>
<keyword evidence="3" id="KW-0690">Ribosome biogenesis</keyword>
<dbReference type="Gene3D" id="2.40.50.250">
    <property type="entry name" value="bipa protein"/>
    <property type="match status" value="1"/>
</dbReference>
<dbReference type="Pfam" id="PF00679">
    <property type="entry name" value="EFG_C"/>
    <property type="match status" value="1"/>
</dbReference>
<evidence type="ECO:0000256" key="1">
    <source>
        <dbReference type="ARBA" id="ARBA00022741"/>
    </source>
</evidence>
<dbReference type="PRINTS" id="PR00315">
    <property type="entry name" value="ELONGATNFCT"/>
</dbReference>
<dbReference type="InterPro" id="IPR053905">
    <property type="entry name" value="EF-G-like_DII"/>
</dbReference>
<keyword evidence="4" id="KW-1133">Transmembrane helix</keyword>
<dbReference type="InterPro" id="IPR047043">
    <property type="entry name" value="BipA_III"/>
</dbReference>
<gene>
    <name evidence="3" type="primary">bipA</name>
    <name evidence="6" type="ORF">LZ24_01651</name>
</gene>
<feature type="binding site" evidence="3">
    <location>
        <begin position="85"/>
        <end position="90"/>
    </location>
    <ligand>
        <name>GTP</name>
        <dbReference type="ChEBI" id="CHEBI:37565"/>
    </ligand>
</feature>
<dbReference type="InterPro" id="IPR006298">
    <property type="entry name" value="BipA"/>
</dbReference>
<dbReference type="Gene3D" id="3.40.50.300">
    <property type="entry name" value="P-loop containing nucleotide triphosphate hydrolases"/>
    <property type="match status" value="1"/>
</dbReference>
<keyword evidence="3" id="KW-0699">rRNA-binding</keyword>
<comment type="similarity">
    <text evidence="3">Belongs to the TRAFAC class translation factor GTPase superfamily. Classic translation factor GTPase family. BipA subfamily.</text>
</comment>
<keyword evidence="3" id="KW-0963">Cytoplasm</keyword>
<dbReference type="InterPro" id="IPR031157">
    <property type="entry name" value="G_TR_CS"/>
</dbReference>
<dbReference type="SUPFAM" id="SSF54980">
    <property type="entry name" value="EF-G C-terminal domain-like"/>
    <property type="match status" value="2"/>
</dbReference>
<dbReference type="FunFam" id="3.40.50.300:FF:000055">
    <property type="entry name" value="GTP-binding protein TypA"/>
    <property type="match status" value="1"/>
</dbReference>
<keyword evidence="1 3" id="KW-0547">Nucleotide-binding</keyword>
<dbReference type="PANTHER" id="PTHR42908:SF8">
    <property type="entry name" value="TR-TYPE G DOMAIN-CONTAINING PROTEIN"/>
    <property type="match status" value="1"/>
</dbReference>
<comment type="subcellular location">
    <subcellularLocation>
        <location evidence="3">Cytoplasm</location>
    </subcellularLocation>
    <text evidence="3">Binds to ribosomes.</text>
</comment>
<dbReference type="GO" id="GO:0005829">
    <property type="term" value="C:cytosol"/>
    <property type="evidence" value="ECO:0007669"/>
    <property type="project" value="TreeGrafter"/>
</dbReference>
<dbReference type="SUPFAM" id="SSF52540">
    <property type="entry name" value="P-loop containing nucleoside triphosphate hydrolases"/>
    <property type="match status" value="1"/>
</dbReference>
<dbReference type="FunFam" id="3.30.70.870:FF:000003">
    <property type="entry name" value="GTP-binding protein TypA"/>
    <property type="match status" value="1"/>
</dbReference>
<dbReference type="CDD" id="cd03691">
    <property type="entry name" value="BipA_TypA_II"/>
    <property type="match status" value="1"/>
</dbReference>
<dbReference type="InterPro" id="IPR027417">
    <property type="entry name" value="P-loop_NTPase"/>
</dbReference>
<dbReference type="GO" id="GO:0003924">
    <property type="term" value="F:GTPase activity"/>
    <property type="evidence" value="ECO:0007669"/>
    <property type="project" value="UniProtKB-UniRule"/>
</dbReference>
<proteinExistence type="inferred from homology"/>
<dbReference type="AlphaFoldDB" id="A0A562RUQ6"/>
<feature type="binding site" evidence="3">
    <location>
        <begin position="198"/>
        <end position="201"/>
    </location>
    <ligand>
        <name>GTP</name>
        <dbReference type="ChEBI" id="CHEBI:37565"/>
    </ligand>
</feature>
<dbReference type="InterPro" id="IPR035647">
    <property type="entry name" value="EFG_III/V"/>
</dbReference>
<dbReference type="InterPro" id="IPR042116">
    <property type="entry name" value="TypA/BipA_C"/>
</dbReference>
<dbReference type="NCBIfam" id="TIGR00231">
    <property type="entry name" value="small_GTP"/>
    <property type="match status" value="1"/>
</dbReference>
<keyword evidence="4" id="KW-0812">Transmembrane</keyword>
<keyword evidence="4" id="KW-0472">Membrane</keyword>
<dbReference type="CDD" id="cd16263">
    <property type="entry name" value="BipA_III"/>
    <property type="match status" value="1"/>
</dbReference>
<name>A0A562RUQ6_9BACT</name>
<dbReference type="NCBIfam" id="TIGR01394">
    <property type="entry name" value="TypA_BipA"/>
    <property type="match status" value="1"/>
</dbReference>
<dbReference type="CDD" id="cd01891">
    <property type="entry name" value="TypA_BipA"/>
    <property type="match status" value="1"/>
</dbReference>
<comment type="catalytic activity">
    <reaction evidence="3">
        <text>GTP + H2O = GDP + phosphate + H(+)</text>
        <dbReference type="Rhea" id="RHEA:19669"/>
        <dbReference type="ChEBI" id="CHEBI:15377"/>
        <dbReference type="ChEBI" id="CHEBI:15378"/>
        <dbReference type="ChEBI" id="CHEBI:37565"/>
        <dbReference type="ChEBI" id="CHEBI:43474"/>
        <dbReference type="ChEBI" id="CHEBI:58189"/>
    </reaction>
</comment>
<dbReference type="Gene3D" id="2.40.30.10">
    <property type="entry name" value="Translation factors"/>
    <property type="match status" value="1"/>
</dbReference>
<keyword evidence="7" id="KW-1185">Reference proteome</keyword>
<dbReference type="GO" id="GO:0000027">
    <property type="term" value="P:ribosomal large subunit assembly"/>
    <property type="evidence" value="ECO:0007669"/>
    <property type="project" value="UniProtKB-UniRule"/>
</dbReference>
<dbReference type="InterPro" id="IPR009000">
    <property type="entry name" value="Transl_B-barrel_sf"/>
</dbReference>
<evidence type="ECO:0000313" key="6">
    <source>
        <dbReference type="EMBL" id="TWI72244.1"/>
    </source>
</evidence>
<comment type="caution">
    <text evidence="6">The sequence shown here is derived from an EMBL/GenBank/DDBJ whole genome shotgun (WGS) entry which is preliminary data.</text>
</comment>
<dbReference type="PANTHER" id="PTHR42908">
    <property type="entry name" value="TRANSLATION ELONGATION FACTOR-RELATED"/>
    <property type="match status" value="1"/>
</dbReference>
<dbReference type="Pfam" id="PF21018">
    <property type="entry name" value="BipA_C"/>
    <property type="match status" value="1"/>
</dbReference>
<protein>
    <recommendedName>
        <fullName evidence="3">Large ribosomal subunit assembly factor BipA</fullName>
        <ecNumber evidence="3">3.6.5.-</ecNumber>
    </recommendedName>
    <alternativeName>
        <fullName evidence="3">GTP-binding protein BipA</fullName>
    </alternativeName>
</protein>